<dbReference type="InterPro" id="IPR042226">
    <property type="entry name" value="eFR1_2_sf"/>
</dbReference>
<dbReference type="EMBL" id="JAIXNE010000004">
    <property type="protein sequence ID" value="MCA6076845.1"/>
    <property type="molecule type" value="Genomic_DNA"/>
</dbReference>
<dbReference type="EMBL" id="JAIXNE010000002">
    <property type="protein sequence ID" value="MCA6074540.1"/>
    <property type="molecule type" value="Genomic_DNA"/>
</dbReference>
<dbReference type="AlphaFoldDB" id="A0A9X1KWA1"/>
<sequence>MKPAKRQYGVWLDSRKAYIFELGKDDFITIQSDIEEYNPKGGYGTQVPYQFQDATSESTYLERKKQQEKKYFTDIISALQHAEKIVIMGPAETRKHLEKAINEDHKLKGKVEDNLPLDSLTENQIRAQIRDYFSVH</sequence>
<evidence type="ECO:0000313" key="1">
    <source>
        <dbReference type="EMBL" id="MCA6074540.1"/>
    </source>
</evidence>
<name>A0A9X1KWA1_9BACT</name>
<accession>A0A9X1KWA1</accession>
<dbReference type="Proteomes" id="UP001139409">
    <property type="component" value="Unassembled WGS sequence"/>
</dbReference>
<comment type="caution">
    <text evidence="1">The sequence shown here is derived from an EMBL/GenBank/DDBJ whole genome shotgun (WGS) entry which is preliminary data.</text>
</comment>
<evidence type="ECO:0000313" key="2">
    <source>
        <dbReference type="EMBL" id="MCA6075717.1"/>
    </source>
</evidence>
<proteinExistence type="predicted"/>
<dbReference type="RefSeq" id="WP_225697655.1">
    <property type="nucleotide sequence ID" value="NZ_JAIXNE010000002.1"/>
</dbReference>
<dbReference type="Gene3D" id="3.30.420.60">
    <property type="entry name" value="eRF1 domain 2"/>
    <property type="match status" value="1"/>
</dbReference>
<keyword evidence="4" id="KW-1185">Reference proteome</keyword>
<dbReference type="EMBL" id="JAIXNE010000003">
    <property type="protein sequence ID" value="MCA6075717.1"/>
    <property type="molecule type" value="Genomic_DNA"/>
</dbReference>
<evidence type="ECO:0000313" key="4">
    <source>
        <dbReference type="Proteomes" id="UP001139409"/>
    </source>
</evidence>
<gene>
    <name evidence="1" type="ORF">LDX50_06650</name>
    <name evidence="2" type="ORF">LDX50_12620</name>
    <name evidence="3" type="ORF">LDX50_18340</name>
</gene>
<evidence type="ECO:0000313" key="3">
    <source>
        <dbReference type="EMBL" id="MCA6076845.1"/>
    </source>
</evidence>
<organism evidence="1 4">
    <name type="scientific">Fulvivirga sedimenti</name>
    <dbReference type="NCBI Taxonomy" id="2879465"/>
    <lineage>
        <taxon>Bacteria</taxon>
        <taxon>Pseudomonadati</taxon>
        <taxon>Bacteroidota</taxon>
        <taxon>Cytophagia</taxon>
        <taxon>Cytophagales</taxon>
        <taxon>Fulvivirgaceae</taxon>
        <taxon>Fulvivirga</taxon>
    </lineage>
</organism>
<protein>
    <submittedName>
        <fullName evidence="1">Uncharacterized protein</fullName>
    </submittedName>
</protein>
<reference evidence="1" key="1">
    <citation type="submission" date="2021-09" db="EMBL/GenBank/DDBJ databases">
        <title>Fulvivirga sp. isolated from coastal sediment.</title>
        <authorList>
            <person name="Yu H."/>
        </authorList>
    </citation>
    <scope>NUCLEOTIDE SEQUENCE</scope>
    <source>
        <strain evidence="1">1062</strain>
    </source>
</reference>
<dbReference type="SUPFAM" id="SSF53137">
    <property type="entry name" value="Translational machinery components"/>
    <property type="match status" value="1"/>
</dbReference>